<comment type="caution">
    <text evidence="1">The sequence shown here is derived from an EMBL/GenBank/DDBJ whole genome shotgun (WGS) entry which is preliminary data.</text>
</comment>
<feature type="non-terminal residue" evidence="1">
    <location>
        <position position="1"/>
    </location>
</feature>
<accession>X1ICK6</accession>
<name>X1ICK6_9ZZZZ</name>
<sequence length="91" mass="10943">SHQLISWWPLTYHPDPAITLIWRTIDYLTHSLTITLNHLRYEMKVQLRHYDQDLTMWAIEEDPPGTFHLNPPKPICLFSVQQMEILDYQEP</sequence>
<protein>
    <submittedName>
        <fullName evidence="1">Uncharacterized protein</fullName>
    </submittedName>
</protein>
<evidence type="ECO:0000313" key="1">
    <source>
        <dbReference type="EMBL" id="GAH80146.1"/>
    </source>
</evidence>
<organism evidence="1">
    <name type="scientific">marine sediment metagenome</name>
    <dbReference type="NCBI Taxonomy" id="412755"/>
    <lineage>
        <taxon>unclassified sequences</taxon>
        <taxon>metagenomes</taxon>
        <taxon>ecological metagenomes</taxon>
    </lineage>
</organism>
<dbReference type="AlphaFoldDB" id="X1ICK6"/>
<proteinExistence type="predicted"/>
<dbReference type="EMBL" id="BARU01043326">
    <property type="protein sequence ID" value="GAH80146.1"/>
    <property type="molecule type" value="Genomic_DNA"/>
</dbReference>
<reference evidence="1" key="1">
    <citation type="journal article" date="2014" name="Front. Microbiol.">
        <title>High frequency of phylogenetically diverse reductive dehalogenase-homologous genes in deep subseafloor sedimentary metagenomes.</title>
        <authorList>
            <person name="Kawai M."/>
            <person name="Futagami T."/>
            <person name="Toyoda A."/>
            <person name="Takaki Y."/>
            <person name="Nishi S."/>
            <person name="Hori S."/>
            <person name="Arai W."/>
            <person name="Tsubouchi T."/>
            <person name="Morono Y."/>
            <person name="Uchiyama I."/>
            <person name="Ito T."/>
            <person name="Fujiyama A."/>
            <person name="Inagaki F."/>
            <person name="Takami H."/>
        </authorList>
    </citation>
    <scope>NUCLEOTIDE SEQUENCE</scope>
    <source>
        <strain evidence="1">Expedition CK06-06</strain>
    </source>
</reference>
<gene>
    <name evidence="1" type="ORF">S03H2_66370</name>
</gene>